<evidence type="ECO:0000256" key="3">
    <source>
        <dbReference type="SAM" id="MobiDB-lite"/>
    </source>
</evidence>
<dbReference type="PANTHER" id="PTHR30158">
    <property type="entry name" value="ACRA/E-RELATED COMPONENT OF DRUG EFFLUX TRANSPORTER"/>
    <property type="match status" value="1"/>
</dbReference>
<name>A0A1H3W3G3_9BURK</name>
<dbReference type="FunFam" id="2.40.420.20:FF:000001">
    <property type="entry name" value="Efflux RND transporter periplasmic adaptor subunit"/>
    <property type="match status" value="1"/>
</dbReference>
<dbReference type="InterPro" id="IPR058625">
    <property type="entry name" value="MdtA-like_BSH"/>
</dbReference>
<dbReference type="InterPro" id="IPR058627">
    <property type="entry name" value="MdtA-like_C"/>
</dbReference>
<evidence type="ECO:0000259" key="7">
    <source>
        <dbReference type="Pfam" id="PF25967"/>
    </source>
</evidence>
<evidence type="ECO:0000313" key="9">
    <source>
        <dbReference type="Proteomes" id="UP000199002"/>
    </source>
</evidence>
<dbReference type="InterPro" id="IPR006143">
    <property type="entry name" value="RND_pump_MFP"/>
</dbReference>
<feature type="domain" description="Multidrug resistance protein MdtA-like barrel-sandwich hybrid" evidence="5">
    <location>
        <begin position="83"/>
        <end position="226"/>
    </location>
</feature>
<protein>
    <submittedName>
        <fullName evidence="8">Membrane fusion protein, multidrug efflux system</fullName>
    </submittedName>
</protein>
<dbReference type="Gene3D" id="2.40.420.20">
    <property type="match status" value="1"/>
</dbReference>
<dbReference type="Pfam" id="PF25944">
    <property type="entry name" value="Beta-barrel_RND"/>
    <property type="match status" value="1"/>
</dbReference>
<dbReference type="RefSeq" id="WP_092696790.1">
    <property type="nucleotide sequence ID" value="NZ_CAXIQL010000022.1"/>
</dbReference>
<organism evidence="8 9">
    <name type="scientific">Acidovorax soli</name>
    <dbReference type="NCBI Taxonomy" id="592050"/>
    <lineage>
        <taxon>Bacteria</taxon>
        <taxon>Pseudomonadati</taxon>
        <taxon>Pseudomonadota</taxon>
        <taxon>Betaproteobacteria</taxon>
        <taxon>Burkholderiales</taxon>
        <taxon>Comamonadaceae</taxon>
        <taxon>Acidovorax</taxon>
    </lineage>
</organism>
<dbReference type="PANTHER" id="PTHR30158:SF3">
    <property type="entry name" value="MULTIDRUG EFFLUX PUMP SUBUNIT ACRA-RELATED"/>
    <property type="match status" value="1"/>
</dbReference>
<evidence type="ECO:0000313" key="8">
    <source>
        <dbReference type="EMBL" id="SDZ81629.1"/>
    </source>
</evidence>
<dbReference type="GO" id="GO:0030313">
    <property type="term" value="C:cell envelope"/>
    <property type="evidence" value="ECO:0007669"/>
    <property type="project" value="UniProtKB-SubCell"/>
</dbReference>
<dbReference type="Gene3D" id="2.40.50.100">
    <property type="match status" value="1"/>
</dbReference>
<dbReference type="STRING" id="592050.SAMN05421875_10250"/>
<comment type="similarity">
    <text evidence="2">Belongs to the membrane fusion protein (MFP) (TC 8.A.1) family.</text>
</comment>
<comment type="subcellular location">
    <subcellularLocation>
        <location evidence="1">Cell envelope</location>
    </subcellularLocation>
</comment>
<dbReference type="InterPro" id="IPR058626">
    <property type="entry name" value="MdtA-like_b-barrel"/>
</dbReference>
<feature type="region of interest" description="Disordered" evidence="3">
    <location>
        <begin position="404"/>
        <end position="435"/>
    </location>
</feature>
<evidence type="ECO:0000259" key="6">
    <source>
        <dbReference type="Pfam" id="PF25944"/>
    </source>
</evidence>
<dbReference type="NCBIfam" id="TIGR01730">
    <property type="entry name" value="RND_mfp"/>
    <property type="match status" value="1"/>
</dbReference>
<dbReference type="Pfam" id="PF25967">
    <property type="entry name" value="RND-MFP_C"/>
    <property type="match status" value="1"/>
</dbReference>
<dbReference type="GO" id="GO:0022857">
    <property type="term" value="F:transmembrane transporter activity"/>
    <property type="evidence" value="ECO:0007669"/>
    <property type="project" value="InterPro"/>
</dbReference>
<evidence type="ECO:0000256" key="1">
    <source>
        <dbReference type="ARBA" id="ARBA00004196"/>
    </source>
</evidence>
<dbReference type="Pfam" id="PF25876">
    <property type="entry name" value="HH_MFP_RND"/>
    <property type="match status" value="1"/>
</dbReference>
<evidence type="ECO:0000256" key="2">
    <source>
        <dbReference type="ARBA" id="ARBA00009477"/>
    </source>
</evidence>
<dbReference type="InterPro" id="IPR058624">
    <property type="entry name" value="MdtA-like_HH"/>
</dbReference>
<dbReference type="GO" id="GO:0046677">
    <property type="term" value="P:response to antibiotic"/>
    <property type="evidence" value="ECO:0007669"/>
    <property type="project" value="TreeGrafter"/>
</dbReference>
<dbReference type="Gene3D" id="1.10.287.470">
    <property type="entry name" value="Helix hairpin bin"/>
    <property type="match status" value="1"/>
</dbReference>
<dbReference type="Pfam" id="PF25917">
    <property type="entry name" value="BSH_RND"/>
    <property type="match status" value="1"/>
</dbReference>
<dbReference type="AlphaFoldDB" id="A0A1H3W3G3"/>
<gene>
    <name evidence="8" type="ORF">SAMN05421875_10250</name>
</gene>
<dbReference type="SUPFAM" id="SSF111369">
    <property type="entry name" value="HlyD-like secretion proteins"/>
    <property type="match status" value="1"/>
</dbReference>
<evidence type="ECO:0000259" key="4">
    <source>
        <dbReference type="Pfam" id="PF25876"/>
    </source>
</evidence>
<feature type="domain" description="Multidrug resistance protein MdtA-like beta-barrel" evidence="6">
    <location>
        <begin position="230"/>
        <end position="320"/>
    </location>
</feature>
<dbReference type="EMBL" id="FNQJ01000002">
    <property type="protein sequence ID" value="SDZ81629.1"/>
    <property type="molecule type" value="Genomic_DNA"/>
</dbReference>
<sequence>MSALRHVKTAPVVASASSPALVRLGVAAGGLSVVLLLAACGKSEAPAAAAGGGMPAPEVGVVVATPGNVGLVTELPGRLEASRVAQVRARAAGILQKRLFREGSDVKAGQPLFAIDPAPYAAALQSAEATLARAQANLTQAAALAERYKPLLAANAVSQQEYANAVAAHKQAEADVAAGKAAVQTGRINLNYASVTAPISGRIGRALVTEGALVGQGEATQLAVIQQIDPVYVNFTQSAGEVMKLRRAMADGQLQRAGGSDAASVRVVLEDGSEYSRPGKLLFSDLTVDASTGQITLRAEVPNPQGDLLPGLYVRVRLEQAEVANAITLPQQAVTRTQQGDRITVVGADGKPSQRTVKVGAARNNQWIVLEGLKEGEQVMVDGFQKLQMMPPGTPVKAVPWQAPGSAAAPAAASAASAPAVTASAPAAAASAGQK</sequence>
<accession>A0A1H3W3G3</accession>
<dbReference type="Gene3D" id="2.40.30.170">
    <property type="match status" value="1"/>
</dbReference>
<evidence type="ECO:0000259" key="5">
    <source>
        <dbReference type="Pfam" id="PF25917"/>
    </source>
</evidence>
<dbReference type="Proteomes" id="UP000199002">
    <property type="component" value="Unassembled WGS sequence"/>
</dbReference>
<dbReference type="GeneID" id="34233992"/>
<feature type="domain" description="Multidrug resistance protein MdtA-like alpha-helical hairpin" evidence="4">
    <location>
        <begin position="124"/>
        <end position="193"/>
    </location>
</feature>
<feature type="domain" description="Multidrug resistance protein MdtA-like C-terminal permuted SH3" evidence="7">
    <location>
        <begin position="325"/>
        <end position="386"/>
    </location>
</feature>
<reference evidence="9" key="1">
    <citation type="submission" date="2016-10" db="EMBL/GenBank/DDBJ databases">
        <authorList>
            <person name="Varghese N."/>
            <person name="Submissions S."/>
        </authorList>
    </citation>
    <scope>NUCLEOTIDE SEQUENCE [LARGE SCALE GENOMIC DNA]</scope>
    <source>
        <strain evidence="9">DSM 25157</strain>
    </source>
</reference>
<dbReference type="GO" id="GO:0005886">
    <property type="term" value="C:plasma membrane"/>
    <property type="evidence" value="ECO:0007669"/>
    <property type="project" value="TreeGrafter"/>
</dbReference>
<keyword evidence="9" id="KW-1185">Reference proteome</keyword>
<proteinExistence type="inferred from homology"/>